<organism evidence="2 3">
    <name type="scientific">Mycolicibacterium vaccae ATCC 25954</name>
    <dbReference type="NCBI Taxonomy" id="1194972"/>
    <lineage>
        <taxon>Bacteria</taxon>
        <taxon>Bacillati</taxon>
        <taxon>Actinomycetota</taxon>
        <taxon>Actinomycetes</taxon>
        <taxon>Mycobacteriales</taxon>
        <taxon>Mycobacteriaceae</taxon>
        <taxon>Mycolicibacterium</taxon>
    </lineage>
</organism>
<dbReference type="AlphaFoldDB" id="K0UQ97"/>
<evidence type="ECO:0000259" key="1">
    <source>
        <dbReference type="Pfam" id="PF21986"/>
    </source>
</evidence>
<sequence>MTAQVQFFVNGQAMAGGSLNGPLQRSGTPLGAARTAARYRFFACHNEFPALVPTEGGWSVPGELYSVSYAVLREEVLPHEPPELELSIIELDDGAGALSMVLRKGIATSDPGITEIEAGSGWRDYLLTR</sequence>
<name>K0UQ97_MYCVA</name>
<accession>K0UQ97</accession>
<feature type="domain" description="Allophanate hydrolase C-terminal" evidence="1">
    <location>
        <begin position="5"/>
        <end position="126"/>
    </location>
</feature>
<dbReference type="InterPro" id="IPR053844">
    <property type="entry name" value="AH_C"/>
</dbReference>
<dbReference type="InterPro" id="IPR013024">
    <property type="entry name" value="GGCT-like"/>
</dbReference>
<dbReference type="SUPFAM" id="SSF110857">
    <property type="entry name" value="Gamma-glutamyl cyclotransferase-like"/>
    <property type="match status" value="1"/>
</dbReference>
<comment type="caution">
    <text evidence="2">The sequence shown here is derived from an EMBL/GenBank/DDBJ whole genome shotgun (WGS) entry which is preliminary data.</text>
</comment>
<dbReference type="CDD" id="cd06661">
    <property type="entry name" value="GGCT_like"/>
    <property type="match status" value="1"/>
</dbReference>
<dbReference type="Proteomes" id="UP000006072">
    <property type="component" value="Unassembled WGS sequence"/>
</dbReference>
<dbReference type="Pfam" id="PF21986">
    <property type="entry name" value="AH_C"/>
    <property type="match status" value="1"/>
</dbReference>
<evidence type="ECO:0000313" key="3">
    <source>
        <dbReference type="Proteomes" id="UP000006072"/>
    </source>
</evidence>
<proteinExistence type="predicted"/>
<keyword evidence="3" id="KW-1185">Reference proteome</keyword>
<dbReference type="RefSeq" id="WP_003929106.1">
    <property type="nucleotide sequence ID" value="NZ_JH814685.1"/>
</dbReference>
<dbReference type="InterPro" id="IPR036568">
    <property type="entry name" value="GGCT-like_sf"/>
</dbReference>
<reference evidence="2 3" key="1">
    <citation type="journal article" date="2012" name="J. Bacteriol.">
        <title>Complete Genome Sequence of Mycobacterium vaccae Type Strain ATCC 25954.</title>
        <authorList>
            <person name="Ho Y.S."/>
            <person name="Adroub S.A."/>
            <person name="Abadi M."/>
            <person name="Al Alwan B."/>
            <person name="Alkhateeb R."/>
            <person name="Gao G."/>
            <person name="Ragab A."/>
            <person name="Ali S."/>
            <person name="van Soolingen D."/>
            <person name="Bitter W."/>
            <person name="Pain A."/>
            <person name="Abdallah A.M."/>
        </authorList>
    </citation>
    <scope>NUCLEOTIDE SEQUENCE [LARGE SCALE GENOMIC DNA]</scope>
    <source>
        <strain evidence="2 3">ATCC 25954</strain>
    </source>
</reference>
<gene>
    <name evidence="2" type="ORF">MVAC_13893</name>
</gene>
<protein>
    <recommendedName>
        <fullName evidence="1">Allophanate hydrolase C-terminal domain-containing protein</fullName>
    </recommendedName>
</protein>
<dbReference type="eggNOG" id="COG2105">
    <property type="taxonomic scope" value="Bacteria"/>
</dbReference>
<dbReference type="EMBL" id="ALQA01000026">
    <property type="protein sequence ID" value="EJZ08991.1"/>
    <property type="molecule type" value="Genomic_DNA"/>
</dbReference>
<dbReference type="PATRIC" id="fig|1194972.3.peg.2775"/>
<dbReference type="Gene3D" id="3.10.490.10">
    <property type="entry name" value="Gamma-glutamyl cyclotransferase-like"/>
    <property type="match status" value="1"/>
</dbReference>
<evidence type="ECO:0000313" key="2">
    <source>
        <dbReference type="EMBL" id="EJZ08991.1"/>
    </source>
</evidence>
<dbReference type="HOGENOM" id="CLU_125594_1_0_11"/>